<dbReference type="STRING" id="661478.OP10G_4307"/>
<dbReference type="RefSeq" id="WP_265101636.1">
    <property type="nucleotide sequence ID" value="NZ_CP007139.1"/>
</dbReference>
<sequence length="44" mass="4932">MSSIFVILPVQTLQIGKAQYELVAEIDNKKVLYGRGFTGLCSNW</sequence>
<accession>A0A068NXY5</accession>
<dbReference type="HOGENOM" id="CLU_3216562_0_0_0"/>
<dbReference type="AlphaFoldDB" id="A0A068NXY5"/>
<protein>
    <submittedName>
        <fullName evidence="1">Uncharacterized protein</fullName>
    </submittedName>
</protein>
<keyword evidence="2" id="KW-1185">Reference proteome</keyword>
<organism evidence="1 2">
    <name type="scientific">Fimbriimonas ginsengisoli Gsoil 348</name>
    <dbReference type="NCBI Taxonomy" id="661478"/>
    <lineage>
        <taxon>Bacteria</taxon>
        <taxon>Bacillati</taxon>
        <taxon>Armatimonadota</taxon>
        <taxon>Fimbriimonadia</taxon>
        <taxon>Fimbriimonadales</taxon>
        <taxon>Fimbriimonadaceae</taxon>
        <taxon>Fimbriimonas</taxon>
    </lineage>
</organism>
<evidence type="ECO:0000313" key="2">
    <source>
        <dbReference type="Proteomes" id="UP000027982"/>
    </source>
</evidence>
<dbReference type="Proteomes" id="UP000027982">
    <property type="component" value="Chromosome"/>
</dbReference>
<name>A0A068NXY5_FIMGI</name>
<evidence type="ECO:0000313" key="1">
    <source>
        <dbReference type="EMBL" id="AIE87675.1"/>
    </source>
</evidence>
<dbReference type="EMBL" id="CP007139">
    <property type="protein sequence ID" value="AIE87675.1"/>
    <property type="molecule type" value="Genomic_DNA"/>
</dbReference>
<reference evidence="1 2" key="1">
    <citation type="journal article" date="2014" name="PLoS ONE">
        <title>The first complete genome sequence of the class fimbriimonadia in the phylum armatimonadetes.</title>
        <authorList>
            <person name="Hu Z.Y."/>
            <person name="Wang Y.Z."/>
            <person name="Im W.T."/>
            <person name="Wang S.Y."/>
            <person name="Zhao G.P."/>
            <person name="Zheng H.J."/>
            <person name="Quan Z.X."/>
        </authorList>
    </citation>
    <scope>NUCLEOTIDE SEQUENCE [LARGE SCALE GENOMIC DNA]</scope>
    <source>
        <strain evidence="1">Gsoil 348</strain>
    </source>
</reference>
<dbReference type="KEGG" id="fgi:OP10G_4307"/>
<gene>
    <name evidence="1" type="ORF">OP10G_4307</name>
</gene>
<proteinExistence type="predicted"/>